<comment type="cofactor">
    <cofactor evidence="1">
        <name>Mg(2+)</name>
        <dbReference type="ChEBI" id="CHEBI:18420"/>
    </cofactor>
</comment>
<keyword evidence="6" id="KW-1185">Reference proteome</keyword>
<accession>A0A562UTQ4</accession>
<dbReference type="PRINTS" id="PR00502">
    <property type="entry name" value="NUDIXFAMILY"/>
</dbReference>
<evidence type="ECO:0000259" key="4">
    <source>
        <dbReference type="PROSITE" id="PS51462"/>
    </source>
</evidence>
<dbReference type="PANTHER" id="PTHR43046">
    <property type="entry name" value="GDP-MANNOSE MANNOSYL HYDROLASE"/>
    <property type="match status" value="1"/>
</dbReference>
<dbReference type="InterPro" id="IPR020476">
    <property type="entry name" value="Nudix_hydrolase"/>
</dbReference>
<dbReference type="PROSITE" id="PS51462">
    <property type="entry name" value="NUDIX"/>
    <property type="match status" value="1"/>
</dbReference>
<evidence type="ECO:0000313" key="5">
    <source>
        <dbReference type="EMBL" id="TWJ08989.1"/>
    </source>
</evidence>
<evidence type="ECO:0000256" key="1">
    <source>
        <dbReference type="ARBA" id="ARBA00001946"/>
    </source>
</evidence>
<dbReference type="EMBL" id="VLLK01000001">
    <property type="protein sequence ID" value="TWJ08989.1"/>
    <property type="molecule type" value="Genomic_DNA"/>
</dbReference>
<dbReference type="Gene3D" id="3.90.79.10">
    <property type="entry name" value="Nucleoside Triphosphate Pyrophosphohydrolase"/>
    <property type="match status" value="1"/>
</dbReference>
<dbReference type="InterPro" id="IPR000086">
    <property type="entry name" value="NUDIX_hydrolase_dom"/>
</dbReference>
<dbReference type="Proteomes" id="UP000320547">
    <property type="component" value="Unassembled WGS sequence"/>
</dbReference>
<organism evidence="5 6">
    <name type="scientific">Altererythrobacter ishigakiensis</name>
    <dbReference type="NCBI Taxonomy" id="476157"/>
    <lineage>
        <taxon>Bacteria</taxon>
        <taxon>Pseudomonadati</taxon>
        <taxon>Pseudomonadota</taxon>
        <taxon>Alphaproteobacteria</taxon>
        <taxon>Sphingomonadales</taxon>
        <taxon>Erythrobacteraceae</taxon>
        <taxon>Altererythrobacter</taxon>
    </lineage>
</organism>
<reference evidence="5 6" key="1">
    <citation type="submission" date="2019-07" db="EMBL/GenBank/DDBJ databases">
        <title>Genomic Encyclopedia of Archaeal and Bacterial Type Strains, Phase II (KMG-II): from individual species to whole genera.</title>
        <authorList>
            <person name="Goeker M."/>
        </authorList>
    </citation>
    <scope>NUCLEOTIDE SEQUENCE [LARGE SCALE GENOMIC DNA]</scope>
    <source>
        <strain evidence="5 6">ATCC BAA-2084</strain>
    </source>
</reference>
<dbReference type="GO" id="GO:0016787">
    <property type="term" value="F:hydrolase activity"/>
    <property type="evidence" value="ECO:0007669"/>
    <property type="project" value="UniProtKB-KW"/>
</dbReference>
<keyword evidence="2 3" id="KW-0378">Hydrolase</keyword>
<dbReference type="OrthoDB" id="8480561at2"/>
<dbReference type="InterPro" id="IPR015797">
    <property type="entry name" value="NUDIX_hydrolase-like_dom_sf"/>
</dbReference>
<gene>
    <name evidence="5" type="ORF">JN10_0611</name>
</gene>
<feature type="domain" description="Nudix hydrolase" evidence="4">
    <location>
        <begin position="34"/>
        <end position="157"/>
    </location>
</feature>
<dbReference type="STRING" id="476157.GCA_001663155_00133"/>
<dbReference type="InterPro" id="IPR020084">
    <property type="entry name" value="NUDIX_hydrolase_CS"/>
</dbReference>
<evidence type="ECO:0000256" key="3">
    <source>
        <dbReference type="RuleBase" id="RU003476"/>
    </source>
</evidence>
<proteinExistence type="inferred from homology"/>
<comment type="caution">
    <text evidence="5">The sequence shown here is derived from an EMBL/GenBank/DDBJ whole genome shotgun (WGS) entry which is preliminary data.</text>
</comment>
<sequence>MLRLIERLTPRPLHRAALRVAFRVRHHWRSVRKAPIAGCNVVITDLKGEILMVRHSYGPAGWSLPGGGVKRGEDPAAAVSRELEEELGFSNALPKPVGELHNVISGSAHTMYLFELKVDKNPRPDRREVIEARFYPPQSLPEPMSSITRLQLDYWRSHKG</sequence>
<dbReference type="RefSeq" id="WP_067596486.1">
    <property type="nucleotide sequence ID" value="NZ_CP015963.1"/>
</dbReference>
<dbReference type="SUPFAM" id="SSF55811">
    <property type="entry name" value="Nudix"/>
    <property type="match status" value="1"/>
</dbReference>
<protein>
    <submittedName>
        <fullName evidence="5">ADP-ribose pyrophosphatase YjhB (NUDIX family)</fullName>
    </submittedName>
</protein>
<dbReference type="PANTHER" id="PTHR43046:SF14">
    <property type="entry name" value="MUTT_NUDIX FAMILY PROTEIN"/>
    <property type="match status" value="1"/>
</dbReference>
<dbReference type="AlphaFoldDB" id="A0A562UTQ4"/>
<comment type="similarity">
    <text evidence="3">Belongs to the Nudix hydrolase family.</text>
</comment>
<name>A0A562UTQ4_9SPHN</name>
<evidence type="ECO:0000256" key="2">
    <source>
        <dbReference type="ARBA" id="ARBA00022801"/>
    </source>
</evidence>
<evidence type="ECO:0000313" key="6">
    <source>
        <dbReference type="Proteomes" id="UP000320547"/>
    </source>
</evidence>
<dbReference type="Pfam" id="PF00293">
    <property type="entry name" value="NUDIX"/>
    <property type="match status" value="1"/>
</dbReference>
<dbReference type="PROSITE" id="PS00893">
    <property type="entry name" value="NUDIX_BOX"/>
    <property type="match status" value="1"/>
</dbReference>